<keyword evidence="4" id="KW-1185">Reference proteome</keyword>
<feature type="compositionally biased region" description="Acidic residues" evidence="1">
    <location>
        <begin position="956"/>
        <end position="976"/>
    </location>
</feature>
<feature type="region of interest" description="Disordered" evidence="1">
    <location>
        <begin position="830"/>
        <end position="883"/>
    </location>
</feature>
<dbReference type="PANTHER" id="PTHR33112:SF16">
    <property type="entry name" value="HETEROKARYON INCOMPATIBILITY DOMAIN-CONTAINING PROTEIN"/>
    <property type="match status" value="1"/>
</dbReference>
<feature type="domain" description="Heterokaryon incompatibility" evidence="2">
    <location>
        <begin position="335"/>
        <end position="483"/>
    </location>
</feature>
<evidence type="ECO:0000259" key="2">
    <source>
        <dbReference type="Pfam" id="PF06985"/>
    </source>
</evidence>
<protein>
    <recommendedName>
        <fullName evidence="2">Heterokaryon incompatibility domain-containing protein</fullName>
    </recommendedName>
</protein>
<feature type="region of interest" description="Disordered" evidence="1">
    <location>
        <begin position="913"/>
        <end position="997"/>
    </location>
</feature>
<evidence type="ECO:0000313" key="3">
    <source>
        <dbReference type="EMBL" id="KAF4943302.1"/>
    </source>
</evidence>
<organism evidence="3 4">
    <name type="scientific">Fusarium sarcochroum</name>
    <dbReference type="NCBI Taxonomy" id="1208366"/>
    <lineage>
        <taxon>Eukaryota</taxon>
        <taxon>Fungi</taxon>
        <taxon>Dikarya</taxon>
        <taxon>Ascomycota</taxon>
        <taxon>Pezizomycotina</taxon>
        <taxon>Sordariomycetes</taxon>
        <taxon>Hypocreomycetidae</taxon>
        <taxon>Hypocreales</taxon>
        <taxon>Nectriaceae</taxon>
        <taxon>Fusarium</taxon>
        <taxon>Fusarium lateritium species complex</taxon>
    </lineage>
</organism>
<evidence type="ECO:0000313" key="4">
    <source>
        <dbReference type="Proteomes" id="UP000622797"/>
    </source>
</evidence>
<name>A0A8H4SPQ7_9HYPO</name>
<reference evidence="3" key="2">
    <citation type="submission" date="2020-05" db="EMBL/GenBank/DDBJ databases">
        <authorList>
            <person name="Kim H.-S."/>
            <person name="Proctor R.H."/>
            <person name="Brown D.W."/>
        </authorList>
    </citation>
    <scope>NUCLEOTIDE SEQUENCE</scope>
    <source>
        <strain evidence="3">NRRL 20472</strain>
    </source>
</reference>
<evidence type="ECO:0000256" key="1">
    <source>
        <dbReference type="SAM" id="MobiDB-lite"/>
    </source>
</evidence>
<dbReference type="Pfam" id="PF06985">
    <property type="entry name" value="HET"/>
    <property type="match status" value="1"/>
</dbReference>
<feature type="compositionally biased region" description="Basic and acidic residues" evidence="1">
    <location>
        <begin position="977"/>
        <end position="987"/>
    </location>
</feature>
<feature type="region of interest" description="Disordered" evidence="1">
    <location>
        <begin position="1"/>
        <end position="23"/>
    </location>
</feature>
<comment type="caution">
    <text evidence="3">The sequence shown here is derived from an EMBL/GenBank/DDBJ whole genome shotgun (WGS) entry which is preliminary data.</text>
</comment>
<reference evidence="3" key="1">
    <citation type="journal article" date="2020" name="BMC Genomics">
        <title>Correction to: Identification and distribution of gene clusters required for synthesis of sphingolipid metabolism inhibitors in diverse species of the filamentous fungus Fusarium.</title>
        <authorList>
            <person name="Kim H.S."/>
            <person name="Lohmar J.M."/>
            <person name="Busman M."/>
            <person name="Brown D.W."/>
            <person name="Naumann T.A."/>
            <person name="Divon H.H."/>
            <person name="Lysoe E."/>
            <person name="Uhlig S."/>
            <person name="Proctor R.H."/>
        </authorList>
    </citation>
    <scope>NUCLEOTIDE SEQUENCE</scope>
    <source>
        <strain evidence="3">NRRL 20472</strain>
    </source>
</reference>
<sequence>MSRSSHPQSLALPGQAAARLGQHQEQVIHSMEQWEQERLEKITMPRIVMLHDNSIGGVRGWGEPLLFVPGSPAAILPSGPLAVEYNWGGADDGDTPDGDGCEDAYDSMQLRSAHHLCVACKHTFNYFCRYNQASGDERIRMKNNVLHSESLSSLFMFAILAKCFICRQTWSKIKTMYPNLDPNAPSSYGVECCWTTPGGSGRETKMWMVLYDASTPKRPSYNYQHILRIGLWPKEHYGTHFDKDTDQRTVVNSRGAWDDRVNDNTTDSAKTRSLAQSWFARCTQNTSGQHDICNRKDGTYLPSRLLDVRSALERGQARLVFPSETPEAFDTTPRYATLSHCWGTEGANEHIVLLTQNVEARRVEGAAWNTLPKTFQDAFKIAAWLGLDWLWIDSMCIIQNSPSDWQKEASVMDRVYMNAEVNISADWGKDSQAGCFSKRNEIDIVPLEFANSSSERAWIVTTEDAFSWMGSAPSLSRAWIHRERQLARRILHFTKNELVWECCGQGRACFASETMPGGSPFEKVFKGEIKFQIQFTNLAMPIPSLQEQSAEDRLDKIHELWNSTCQDLSNKSVTYASDLPVILSSLAKEFQALMPDDDYVAGLWRSTLVDALTWWVPGDKPEYDGYIAPSWSWLSAASPVKLYHPGHRQRKRAVAEIVAINTKMGPTGDDPYGQLVSGSSLRVRGFLRRLHFHFVGPPDNGIILSVVEKDSDGWDRLRVIGPDWDKHEGQVFRLTTDSMLSLPYQEWECYALFTTLNEAAQFLRDCRRELSCILLENVTSNLDSDHGDENVYKRIGTLERISDTYSFKMRYRVAEDSTVREAGSFRDCFEENPTGYTGRPQPETWFNREEDGGAAESKETDVAEDTADASADGRRDSASSTDTDYAEGEIWIWLVQYIQRKRWSIVREFEEKQKKGKKTLKEGSSDLEQLGIHGQRNDDKVNDDESQVSKYGSPEDNNENDKCDEQDEQDGQDEAEEDHKGNEQSDKDNDEEEERRREDLHLSVVIVQTHDNPSSDLAPISTAVDKTDAWRRLQEAQNLVSQTTAYGTNQPHDPAATLYQFDDVLHEWQELRGVVPWLERLEATEIILV</sequence>
<accession>A0A8H4SPQ7</accession>
<feature type="compositionally biased region" description="Basic and acidic residues" evidence="1">
    <location>
        <begin position="913"/>
        <end position="924"/>
    </location>
</feature>
<dbReference type="AlphaFoldDB" id="A0A8H4SPQ7"/>
<dbReference type="PANTHER" id="PTHR33112">
    <property type="entry name" value="DOMAIN PROTEIN, PUTATIVE-RELATED"/>
    <property type="match status" value="1"/>
</dbReference>
<dbReference type="Proteomes" id="UP000622797">
    <property type="component" value="Unassembled WGS sequence"/>
</dbReference>
<gene>
    <name evidence="3" type="ORF">FSARC_14956</name>
</gene>
<feature type="compositionally biased region" description="Basic and acidic residues" evidence="1">
    <location>
        <begin position="846"/>
        <end position="861"/>
    </location>
</feature>
<proteinExistence type="predicted"/>
<dbReference type="InterPro" id="IPR010730">
    <property type="entry name" value="HET"/>
</dbReference>
<dbReference type="OrthoDB" id="5362512at2759"/>
<dbReference type="EMBL" id="JABEXW010001584">
    <property type="protein sequence ID" value="KAF4943302.1"/>
    <property type="molecule type" value="Genomic_DNA"/>
</dbReference>